<evidence type="ECO:0000313" key="4">
    <source>
        <dbReference type="Proteomes" id="UP000249464"/>
    </source>
</evidence>
<evidence type="ECO:0000313" key="3">
    <source>
        <dbReference type="EMBL" id="SGY26741.1"/>
    </source>
</evidence>
<dbReference type="PANTHER" id="PTHR37984">
    <property type="entry name" value="PROTEIN CBG26694"/>
    <property type="match status" value="1"/>
</dbReference>
<feature type="domain" description="Tf2-1-like SH3-like" evidence="2">
    <location>
        <begin position="118"/>
        <end position="181"/>
    </location>
</feature>
<dbReference type="SUPFAM" id="SSF53098">
    <property type="entry name" value="Ribonuclease H-like"/>
    <property type="match status" value="1"/>
</dbReference>
<dbReference type="InterPro" id="IPR050951">
    <property type="entry name" value="Retrovirus_Pol_polyprotein"/>
</dbReference>
<dbReference type="Gene3D" id="3.30.420.10">
    <property type="entry name" value="Ribonuclease H-like superfamily/Ribonuclease H"/>
    <property type="match status" value="1"/>
</dbReference>
<dbReference type="EMBL" id="FQNC01000020">
    <property type="protein sequence ID" value="SGY26741.1"/>
    <property type="molecule type" value="Genomic_DNA"/>
</dbReference>
<reference evidence="3 4" key="1">
    <citation type="submission" date="2016-11" db="EMBL/GenBank/DDBJ databases">
        <authorList>
            <person name="Jaros S."/>
            <person name="Januszkiewicz K."/>
            <person name="Wedrychowicz H."/>
        </authorList>
    </citation>
    <scope>NUCLEOTIDE SEQUENCE [LARGE SCALE GENOMIC DNA]</scope>
</reference>
<dbReference type="InterPro" id="IPR036397">
    <property type="entry name" value="RNaseH_sf"/>
</dbReference>
<dbReference type="Proteomes" id="UP000249464">
    <property type="component" value="Unassembled WGS sequence"/>
</dbReference>
<proteinExistence type="predicted"/>
<evidence type="ECO:0000259" key="2">
    <source>
        <dbReference type="Pfam" id="PF24626"/>
    </source>
</evidence>
<protein>
    <submittedName>
        <fullName evidence="3">BQ5605_C018g08767 protein</fullName>
    </submittedName>
</protein>
<dbReference type="InterPro" id="IPR012337">
    <property type="entry name" value="RNaseH-like_sf"/>
</dbReference>
<keyword evidence="4" id="KW-1185">Reference proteome</keyword>
<dbReference type="Pfam" id="PF24626">
    <property type="entry name" value="SH3_Tf2-1"/>
    <property type="match status" value="1"/>
</dbReference>
<dbReference type="InterPro" id="IPR056924">
    <property type="entry name" value="SH3_Tf2-1"/>
</dbReference>
<gene>
    <name evidence="3" type="primary">BQ5605_C018g08767</name>
    <name evidence="3" type="ORF">BQ5605_C018G08767</name>
</gene>
<dbReference type="PANTHER" id="PTHR37984:SF15">
    <property type="entry name" value="INTEGRASE CATALYTIC DOMAIN-CONTAINING PROTEIN"/>
    <property type="match status" value="1"/>
</dbReference>
<evidence type="ECO:0000256" key="1">
    <source>
        <dbReference type="SAM" id="MobiDB-lite"/>
    </source>
</evidence>
<dbReference type="STRING" id="796604.A0A2X0M1I9"/>
<dbReference type="AlphaFoldDB" id="A0A2X0M1I9"/>
<feature type="region of interest" description="Disordered" evidence="1">
    <location>
        <begin position="1"/>
        <end position="21"/>
    </location>
</feature>
<feature type="compositionally biased region" description="Polar residues" evidence="1">
    <location>
        <begin position="1"/>
        <end position="12"/>
    </location>
</feature>
<organism evidence="3 4">
    <name type="scientific">Microbotryum silenes-dioicae</name>
    <dbReference type="NCBI Taxonomy" id="796604"/>
    <lineage>
        <taxon>Eukaryota</taxon>
        <taxon>Fungi</taxon>
        <taxon>Dikarya</taxon>
        <taxon>Basidiomycota</taxon>
        <taxon>Pucciniomycotina</taxon>
        <taxon>Microbotryomycetes</taxon>
        <taxon>Microbotryales</taxon>
        <taxon>Microbotryaceae</taxon>
        <taxon>Microbotryum</taxon>
    </lineage>
</organism>
<name>A0A2X0M1I9_9BASI</name>
<dbReference type="GO" id="GO:0003676">
    <property type="term" value="F:nucleic acid binding"/>
    <property type="evidence" value="ECO:0007669"/>
    <property type="project" value="InterPro"/>
</dbReference>
<accession>A0A2X0M1I9</accession>
<sequence length="181" mass="20296">MGTQLAMSTSFHPETDGRSERTNKTTIQALRAVVNHQQNDWVRHLGNIKFAINASVNASTKKLPFEVVLGFGGDRLIDLIAERKAVLVEVQDALAAAKVRQVEQVNRHRQPEPEIAVGDLVMVDTRDRRLRSKTGQRKSAKLFDRFEGPYKVLATNVATSNYTLQLNEGDRSHPPFHVSKL</sequence>